<organism evidence="2 3">
    <name type="scientific">Austropuccinia psidii MF-1</name>
    <dbReference type="NCBI Taxonomy" id="1389203"/>
    <lineage>
        <taxon>Eukaryota</taxon>
        <taxon>Fungi</taxon>
        <taxon>Dikarya</taxon>
        <taxon>Basidiomycota</taxon>
        <taxon>Pucciniomycotina</taxon>
        <taxon>Pucciniomycetes</taxon>
        <taxon>Pucciniales</taxon>
        <taxon>Sphaerophragmiaceae</taxon>
        <taxon>Austropuccinia</taxon>
    </lineage>
</organism>
<dbReference type="AlphaFoldDB" id="A0A9Q3KRT7"/>
<evidence type="ECO:0000313" key="2">
    <source>
        <dbReference type="EMBL" id="MBW0585882.1"/>
    </source>
</evidence>
<reference evidence="2" key="1">
    <citation type="submission" date="2021-03" db="EMBL/GenBank/DDBJ databases">
        <title>Draft genome sequence of rust myrtle Austropuccinia psidii MF-1, a brazilian biotype.</title>
        <authorList>
            <person name="Quecine M.C."/>
            <person name="Pachon D.M.R."/>
            <person name="Bonatelli M.L."/>
            <person name="Correr F.H."/>
            <person name="Franceschini L.M."/>
            <person name="Leite T.F."/>
            <person name="Margarido G.R.A."/>
            <person name="Almeida C.A."/>
            <person name="Ferrarezi J.A."/>
            <person name="Labate C.A."/>
        </authorList>
    </citation>
    <scope>NUCLEOTIDE SEQUENCE</scope>
    <source>
        <strain evidence="2">MF-1</strain>
    </source>
</reference>
<feature type="region of interest" description="Disordered" evidence="1">
    <location>
        <begin position="90"/>
        <end position="118"/>
    </location>
</feature>
<accession>A0A9Q3KRT7</accession>
<gene>
    <name evidence="2" type="ORF">O181_125597</name>
</gene>
<dbReference type="Proteomes" id="UP000765509">
    <property type="component" value="Unassembled WGS sequence"/>
</dbReference>
<comment type="caution">
    <text evidence="2">The sequence shown here is derived from an EMBL/GenBank/DDBJ whole genome shotgun (WGS) entry which is preliminary data.</text>
</comment>
<dbReference type="EMBL" id="AVOT02122253">
    <property type="protein sequence ID" value="MBW0585882.1"/>
    <property type="molecule type" value="Genomic_DNA"/>
</dbReference>
<sequence length="118" mass="12784">MGGITQLCTPQILLGEDIYPFGAEFITQDLPCNFGEARILIVLDPINRSRPYRVRFGFGPILGPLVPLGPQKIGPRGPAIAPTDRGILSTAHGPWTIGPKETKNRPNGHISPNHQKSP</sequence>
<keyword evidence="3" id="KW-1185">Reference proteome</keyword>
<evidence type="ECO:0000313" key="3">
    <source>
        <dbReference type="Proteomes" id="UP000765509"/>
    </source>
</evidence>
<proteinExistence type="predicted"/>
<name>A0A9Q3KRT7_9BASI</name>
<protein>
    <submittedName>
        <fullName evidence="2">Uncharacterized protein</fullName>
    </submittedName>
</protein>
<evidence type="ECO:0000256" key="1">
    <source>
        <dbReference type="SAM" id="MobiDB-lite"/>
    </source>
</evidence>